<dbReference type="GO" id="GO:0004386">
    <property type="term" value="F:helicase activity"/>
    <property type="evidence" value="ECO:0007669"/>
    <property type="project" value="UniProtKB-KW"/>
</dbReference>
<sequence length="568" mass="64508">MDNFYSFKFTHSQALAALHTGQADPIKYYQARRDLFQLSLMADYDQLVCLPTLTKIDKHWYQIETARKVLRQLGGRALLADEVGLGKTIEAGLICAEYIARGQIQSLLVLTPASLVSQWQLELADKFNIDTVTTDSKQLQENTDDFWTSNPRIIASLNTAKSSKHFPYVTKRNWDLVIVDEAHHLKNRSTLNWKLVNALNKRFILMLTATPVQNSLVELFNLLTLLKPGLLQTEAAFKKEYVSSKNGRVPKNPEKLRQLMREVMIRNTRSLVDVKLPKRFATTITVTPSQQEEKLYQDLTQYLRSQQSLDKFSRTNLLMRAGSSSRALAESLKNLAKRLPSDEIKTLTKRAAQIKQVEKAKALVDLLKQSKQKTIVFTTHRATSSYLASTLESAGIPFAEFLGDMSLNQKDAAIAAFKDSVPVLLASETGGEGRNIQFANAIVNYDLPWNPMKIEQRIGRIHRIGQTQDVFIFNFCLQGSIEEYILGILHDKINMFELVVGEIETILGQVDDEFDFSEVVMDIWLKNQSQAELNTAFGQLADELLKAKEQYRETSELDEQIFGEEFEA</sequence>
<accession>K9VVF7</accession>
<dbReference type="AlphaFoldDB" id="K9VVF7"/>
<gene>
    <name evidence="7" type="ORF">Cri9333_0532</name>
</gene>
<dbReference type="eggNOG" id="COG0553">
    <property type="taxonomic scope" value="Bacteria"/>
</dbReference>
<dbReference type="Gene3D" id="3.40.50.10810">
    <property type="entry name" value="Tandem AAA-ATPase domain"/>
    <property type="match status" value="1"/>
</dbReference>
<dbReference type="PANTHER" id="PTHR45766:SF6">
    <property type="entry name" value="SWI_SNF-RELATED MATRIX-ASSOCIATED ACTIN-DEPENDENT REGULATOR OF CHROMATIN SUBFAMILY A-LIKE PROTEIN 1"/>
    <property type="match status" value="1"/>
</dbReference>
<dbReference type="InterPro" id="IPR057342">
    <property type="entry name" value="DEXDc_RapA"/>
</dbReference>
<dbReference type="Proteomes" id="UP000010472">
    <property type="component" value="Chromosome"/>
</dbReference>
<evidence type="ECO:0000259" key="5">
    <source>
        <dbReference type="PROSITE" id="PS51192"/>
    </source>
</evidence>
<evidence type="ECO:0000256" key="3">
    <source>
        <dbReference type="ARBA" id="ARBA00022806"/>
    </source>
</evidence>
<evidence type="ECO:0000313" key="7">
    <source>
        <dbReference type="EMBL" id="AFZ11487.1"/>
    </source>
</evidence>
<evidence type="ECO:0000259" key="6">
    <source>
        <dbReference type="PROSITE" id="PS51194"/>
    </source>
</evidence>
<dbReference type="InterPro" id="IPR027417">
    <property type="entry name" value="P-loop_NTPase"/>
</dbReference>
<reference evidence="7 8" key="1">
    <citation type="submission" date="2012-06" db="EMBL/GenBank/DDBJ databases">
        <title>Finished chromosome of genome of Crinalium epipsammum PCC 9333.</title>
        <authorList>
            <consortium name="US DOE Joint Genome Institute"/>
            <person name="Gugger M."/>
            <person name="Coursin T."/>
            <person name="Rippka R."/>
            <person name="Tandeau De Marsac N."/>
            <person name="Huntemann M."/>
            <person name="Wei C.-L."/>
            <person name="Han J."/>
            <person name="Detter J.C."/>
            <person name="Han C."/>
            <person name="Tapia R."/>
            <person name="Davenport K."/>
            <person name="Daligault H."/>
            <person name="Erkkila T."/>
            <person name="Gu W."/>
            <person name="Munk A.C.C."/>
            <person name="Teshima H."/>
            <person name="Xu Y."/>
            <person name="Chain P."/>
            <person name="Chen A."/>
            <person name="Krypides N."/>
            <person name="Mavromatis K."/>
            <person name="Markowitz V."/>
            <person name="Szeto E."/>
            <person name="Ivanova N."/>
            <person name="Mikhailova N."/>
            <person name="Ovchinnikova G."/>
            <person name="Pagani I."/>
            <person name="Pati A."/>
            <person name="Goodwin L."/>
            <person name="Peters L."/>
            <person name="Pitluck S."/>
            <person name="Woyke T."/>
            <person name="Kerfeld C."/>
        </authorList>
    </citation>
    <scope>NUCLEOTIDE SEQUENCE [LARGE SCALE GENOMIC DNA]</scope>
    <source>
        <strain evidence="7 8">PCC 9333</strain>
    </source>
</reference>
<keyword evidence="1" id="KW-0547">Nucleotide-binding</keyword>
<evidence type="ECO:0000256" key="4">
    <source>
        <dbReference type="ARBA" id="ARBA00022840"/>
    </source>
</evidence>
<organism evidence="7 8">
    <name type="scientific">Crinalium epipsammum PCC 9333</name>
    <dbReference type="NCBI Taxonomy" id="1173022"/>
    <lineage>
        <taxon>Bacteria</taxon>
        <taxon>Bacillati</taxon>
        <taxon>Cyanobacteriota</taxon>
        <taxon>Cyanophyceae</taxon>
        <taxon>Gomontiellales</taxon>
        <taxon>Gomontiellaceae</taxon>
        <taxon>Crinalium</taxon>
    </lineage>
</organism>
<dbReference type="Pfam" id="PF00176">
    <property type="entry name" value="SNF2-rel_dom"/>
    <property type="match status" value="1"/>
</dbReference>
<dbReference type="KEGG" id="cep:Cri9333_0532"/>
<dbReference type="SUPFAM" id="SSF52540">
    <property type="entry name" value="P-loop containing nucleoside triphosphate hydrolases"/>
    <property type="match status" value="2"/>
</dbReference>
<feature type="domain" description="Helicase C-terminal" evidence="6">
    <location>
        <begin position="362"/>
        <end position="514"/>
    </location>
</feature>
<dbReference type="Gene3D" id="3.40.50.300">
    <property type="entry name" value="P-loop containing nucleotide triphosphate hydrolases"/>
    <property type="match status" value="1"/>
</dbReference>
<dbReference type="SMART" id="SM00487">
    <property type="entry name" value="DEXDc"/>
    <property type="match status" value="1"/>
</dbReference>
<dbReference type="HOGENOM" id="CLU_006041_1_0_3"/>
<name>K9VVF7_9CYAN</name>
<keyword evidence="3" id="KW-0347">Helicase</keyword>
<dbReference type="GO" id="GO:0016787">
    <property type="term" value="F:hydrolase activity"/>
    <property type="evidence" value="ECO:0007669"/>
    <property type="project" value="UniProtKB-KW"/>
</dbReference>
<proteinExistence type="predicted"/>
<dbReference type="OrthoDB" id="9814088at2"/>
<keyword evidence="4" id="KW-0067">ATP-binding</keyword>
<dbReference type="GO" id="GO:0005524">
    <property type="term" value="F:ATP binding"/>
    <property type="evidence" value="ECO:0007669"/>
    <property type="project" value="UniProtKB-KW"/>
</dbReference>
<dbReference type="PANTHER" id="PTHR45766">
    <property type="entry name" value="DNA ANNEALING HELICASE AND ENDONUCLEASE ZRANB3 FAMILY MEMBER"/>
    <property type="match status" value="1"/>
</dbReference>
<dbReference type="SMART" id="SM00490">
    <property type="entry name" value="HELICc"/>
    <property type="match status" value="1"/>
</dbReference>
<dbReference type="CDD" id="cd18011">
    <property type="entry name" value="DEXDc_RapA"/>
    <property type="match status" value="1"/>
</dbReference>
<dbReference type="PROSITE" id="PS51192">
    <property type="entry name" value="HELICASE_ATP_BIND_1"/>
    <property type="match status" value="1"/>
</dbReference>
<dbReference type="InterPro" id="IPR014001">
    <property type="entry name" value="Helicase_ATP-bd"/>
</dbReference>
<dbReference type="STRING" id="1173022.Cri9333_0532"/>
<dbReference type="InterPro" id="IPR000330">
    <property type="entry name" value="SNF2_N"/>
</dbReference>
<dbReference type="CDD" id="cd18793">
    <property type="entry name" value="SF2_C_SNF"/>
    <property type="match status" value="1"/>
</dbReference>
<evidence type="ECO:0000256" key="2">
    <source>
        <dbReference type="ARBA" id="ARBA00022801"/>
    </source>
</evidence>
<feature type="domain" description="Helicase ATP-binding" evidence="5">
    <location>
        <begin position="68"/>
        <end position="229"/>
    </location>
</feature>
<protein>
    <submittedName>
        <fullName evidence="7">SNF2-related protein</fullName>
    </submittedName>
</protein>
<dbReference type="Pfam" id="PF00271">
    <property type="entry name" value="Helicase_C"/>
    <property type="match status" value="1"/>
</dbReference>
<dbReference type="InterPro" id="IPR001650">
    <property type="entry name" value="Helicase_C-like"/>
</dbReference>
<keyword evidence="2" id="KW-0378">Hydrolase</keyword>
<evidence type="ECO:0000313" key="8">
    <source>
        <dbReference type="Proteomes" id="UP000010472"/>
    </source>
</evidence>
<dbReference type="EMBL" id="CP003620">
    <property type="protein sequence ID" value="AFZ11487.1"/>
    <property type="molecule type" value="Genomic_DNA"/>
</dbReference>
<dbReference type="PROSITE" id="PS51194">
    <property type="entry name" value="HELICASE_CTER"/>
    <property type="match status" value="1"/>
</dbReference>
<dbReference type="PATRIC" id="fig|1173022.3.peg.576"/>
<dbReference type="RefSeq" id="WP_015201622.1">
    <property type="nucleotide sequence ID" value="NC_019753.1"/>
</dbReference>
<dbReference type="InterPro" id="IPR049730">
    <property type="entry name" value="SNF2/RAD54-like_C"/>
</dbReference>
<evidence type="ECO:0000256" key="1">
    <source>
        <dbReference type="ARBA" id="ARBA00022741"/>
    </source>
</evidence>
<dbReference type="InterPro" id="IPR038718">
    <property type="entry name" value="SNF2-like_sf"/>
</dbReference>
<keyword evidence="8" id="KW-1185">Reference proteome</keyword>